<dbReference type="PANTHER" id="PTHR45228">
    <property type="entry name" value="CYCLIC DI-GMP PHOSPHODIESTERASE TM_0186-RELATED"/>
    <property type="match status" value="1"/>
</dbReference>
<dbReference type="RefSeq" id="WP_117176859.1">
    <property type="nucleotide sequence ID" value="NZ_QFZK01000005.1"/>
</dbReference>
<dbReference type="OrthoDB" id="9763857at2"/>
<feature type="domain" description="HD-GYP" evidence="1">
    <location>
        <begin position="168"/>
        <end position="377"/>
    </location>
</feature>
<dbReference type="CDD" id="cd00077">
    <property type="entry name" value="HDc"/>
    <property type="match status" value="1"/>
</dbReference>
<protein>
    <submittedName>
        <fullName evidence="2">Metal-dependent phosphohydrolase</fullName>
    </submittedName>
</protein>
<evidence type="ECO:0000313" key="3">
    <source>
        <dbReference type="Proteomes" id="UP000260665"/>
    </source>
</evidence>
<comment type="caution">
    <text evidence="2">The sequence shown here is derived from an EMBL/GenBank/DDBJ whole genome shotgun (WGS) entry which is preliminary data.</text>
</comment>
<sequence length="379" mass="42364">MPMDSNPSLPQLVKPAAATDDLTQRLKGIHGLIRSRYDFVDRVAVALYDPTTDLLKTFVSSNTDNVLLKHYEVTLASVPSLSALVADRQNRIVGNIAESFQARTKHTSWLTQQGYLGSYTCPVYQGSELAAFLFYDSKRENVFTPDVANFLDAFSDLISQLFLLQRRLVHGMVGTIQVAVGLARIRDLETGQHLERMAHYSRLMGQLMAEKHSLSDEFIEYLHLFAPLHDIGKIGIPDAVLLKPGRLNAEEWEVMKQHVSIGEQIIERISHDMNVPSDLATRVMVNIVSTHHERGDGSGYPRGLKMAEIPLEGRIVAVADVYDALSNRRPYKEPWAAAEVQAELQSEVAKGRLDAECVAALLDAREARLLIHQQFADRP</sequence>
<accession>A0A3E1RC29</accession>
<dbReference type="InterPro" id="IPR052020">
    <property type="entry name" value="Cyclic_di-GMP/3'3'-cGAMP_PDE"/>
</dbReference>
<evidence type="ECO:0000313" key="2">
    <source>
        <dbReference type="EMBL" id="RFO96916.1"/>
    </source>
</evidence>
<dbReference type="SUPFAM" id="SSF109604">
    <property type="entry name" value="HD-domain/PDEase-like"/>
    <property type="match status" value="1"/>
</dbReference>
<evidence type="ECO:0000259" key="1">
    <source>
        <dbReference type="PROSITE" id="PS51832"/>
    </source>
</evidence>
<name>A0A3E1RC29_9BURK</name>
<dbReference type="SMART" id="SM00471">
    <property type="entry name" value="HDc"/>
    <property type="match status" value="1"/>
</dbReference>
<dbReference type="AlphaFoldDB" id="A0A3E1RC29"/>
<dbReference type="SUPFAM" id="SSF55781">
    <property type="entry name" value="GAF domain-like"/>
    <property type="match status" value="1"/>
</dbReference>
<dbReference type="InterPro" id="IPR037522">
    <property type="entry name" value="HD_GYP_dom"/>
</dbReference>
<keyword evidence="2" id="KW-0378">Hydrolase</keyword>
<dbReference type="Gene3D" id="3.30.450.40">
    <property type="match status" value="1"/>
</dbReference>
<dbReference type="PANTHER" id="PTHR45228:SF1">
    <property type="entry name" value="CYCLIC DI-GMP PHOSPHODIESTERASE TM_0186"/>
    <property type="match status" value="1"/>
</dbReference>
<dbReference type="Pfam" id="PF13487">
    <property type="entry name" value="HD_5"/>
    <property type="match status" value="1"/>
</dbReference>
<keyword evidence="3" id="KW-1185">Reference proteome</keyword>
<dbReference type="EMBL" id="QFZK01000005">
    <property type="protein sequence ID" value="RFO96916.1"/>
    <property type="molecule type" value="Genomic_DNA"/>
</dbReference>
<organism evidence="2 3">
    <name type="scientific">Rhodoferax lacus</name>
    <dbReference type="NCBI Taxonomy" id="2184758"/>
    <lineage>
        <taxon>Bacteria</taxon>
        <taxon>Pseudomonadati</taxon>
        <taxon>Pseudomonadota</taxon>
        <taxon>Betaproteobacteria</taxon>
        <taxon>Burkholderiales</taxon>
        <taxon>Comamonadaceae</taxon>
        <taxon>Rhodoferax</taxon>
    </lineage>
</organism>
<dbReference type="GO" id="GO:0008081">
    <property type="term" value="F:phosphoric diester hydrolase activity"/>
    <property type="evidence" value="ECO:0007669"/>
    <property type="project" value="UniProtKB-ARBA"/>
</dbReference>
<dbReference type="InterPro" id="IPR029016">
    <property type="entry name" value="GAF-like_dom_sf"/>
</dbReference>
<dbReference type="Proteomes" id="UP000260665">
    <property type="component" value="Unassembled WGS sequence"/>
</dbReference>
<dbReference type="InterPro" id="IPR003607">
    <property type="entry name" value="HD/PDEase_dom"/>
</dbReference>
<dbReference type="Gene3D" id="1.10.3210.10">
    <property type="entry name" value="Hypothetical protein af1432"/>
    <property type="match status" value="1"/>
</dbReference>
<reference evidence="2 3" key="1">
    <citation type="submission" date="2018-05" db="EMBL/GenBank/DDBJ databases">
        <title>Rhodoferax soyangensis sp.nov., isolated from an oligotrophic freshwater lake.</title>
        <authorList>
            <person name="Park M."/>
        </authorList>
    </citation>
    <scope>NUCLEOTIDE SEQUENCE [LARGE SCALE GENOMIC DNA]</scope>
    <source>
        <strain evidence="2 3">IMCC26218</strain>
    </source>
</reference>
<dbReference type="PROSITE" id="PS51832">
    <property type="entry name" value="HD_GYP"/>
    <property type="match status" value="1"/>
</dbReference>
<gene>
    <name evidence="2" type="ORF">DIC66_10495</name>
</gene>
<proteinExistence type="predicted"/>